<name>A0ABQ9HA28_9NEOP</name>
<gene>
    <name evidence="2" type="ORF">PR048_017633</name>
</gene>
<feature type="compositionally biased region" description="Basic and acidic residues" evidence="1">
    <location>
        <begin position="18"/>
        <end position="28"/>
    </location>
</feature>
<sequence length="804" mass="90407">MVLRHTIMHSTTGPPDYSRLRTTTDRPRRNARVGETGDHRENLPTSGIVQHDFHVRKGPVGNQTRFASVGAPQSCLSFRFEINSAARACPNEGGSHGFGRCMHVSPAPSDGTFVRSPEKKHERLWQADEFHLSTSLIRTQDLPHPRPAAHQPTALREVDSPIIIRRDVRTRETGIPRENTLPNDIIGRLFFGREIPIVSPPEIQLSPCELSPILYIHDRPMPRSLYCYEAMRPVTETEDHAEKMKVICKASPGTIPACENTVSRPGIEPGSPWWEASRLTSQPPRPHRMASSGGYVLRGTPLYISVCENLTDSPIGKAVPTRYPISATFCYTNGYNRRHKSFCSRIEERMYQFIPTRYLNANPRTYPLSYGHNFLDIRLRGYSRKLEDVLLPFRACPWVRELLYPEPDRSGGGWIVNYTGAEMLAENGYENCYGNGHRAAHFNLVFSANKFLPSSKGLTDVRRQSRAGLLARMSKTENIRCTVLEKKFDSNGVNKPGIDYNHYGRVEGTFLFASYDPLSPLRRAPAWVARLGLGCVVYTACFARRGDERVDAHVSVAPSALTLLGLGRAKSLRPGGHLNCGEIEDVTRRQRCRADSSLLLTANLRRVGNDARSRASPVLRRSAIACDSALTRFLALPLTLSPAELPALTRTRKRRRRRPNSSWHNSAASHTLPLARPYMDVDHLFVRKCTWTHGNFFKYCYECTALLTFNVRAAGSWNIRQGQHEPDTTKSIEFLLFVVSGLIEPTYVRLSGLRFCRTDVTVTLLFIDCYSDFVVSELSCRVRRSIDCSIRAALARASNASLSP</sequence>
<comment type="caution">
    <text evidence="2">The sequence shown here is derived from an EMBL/GenBank/DDBJ whole genome shotgun (WGS) entry which is preliminary data.</text>
</comment>
<reference evidence="2 3" key="1">
    <citation type="submission" date="2023-02" db="EMBL/GenBank/DDBJ databases">
        <title>LHISI_Scaffold_Assembly.</title>
        <authorList>
            <person name="Stuart O.P."/>
            <person name="Cleave R."/>
            <person name="Magrath M.J.L."/>
            <person name="Mikheyev A.S."/>
        </authorList>
    </citation>
    <scope>NUCLEOTIDE SEQUENCE [LARGE SCALE GENOMIC DNA]</scope>
    <source>
        <strain evidence="2">Daus_M_001</strain>
        <tissue evidence="2">Leg muscle</tissue>
    </source>
</reference>
<proteinExistence type="predicted"/>
<protein>
    <submittedName>
        <fullName evidence="2">Uncharacterized protein</fullName>
    </submittedName>
</protein>
<feature type="compositionally biased region" description="Basic residues" evidence="1">
    <location>
        <begin position="650"/>
        <end position="659"/>
    </location>
</feature>
<evidence type="ECO:0000313" key="3">
    <source>
        <dbReference type="Proteomes" id="UP001159363"/>
    </source>
</evidence>
<evidence type="ECO:0000313" key="2">
    <source>
        <dbReference type="EMBL" id="KAJ8881160.1"/>
    </source>
</evidence>
<keyword evidence="3" id="KW-1185">Reference proteome</keyword>
<accession>A0ABQ9HA28</accession>
<feature type="region of interest" description="Disordered" evidence="1">
    <location>
        <begin position="647"/>
        <end position="667"/>
    </location>
</feature>
<organism evidence="2 3">
    <name type="scientific">Dryococelus australis</name>
    <dbReference type="NCBI Taxonomy" id="614101"/>
    <lineage>
        <taxon>Eukaryota</taxon>
        <taxon>Metazoa</taxon>
        <taxon>Ecdysozoa</taxon>
        <taxon>Arthropoda</taxon>
        <taxon>Hexapoda</taxon>
        <taxon>Insecta</taxon>
        <taxon>Pterygota</taxon>
        <taxon>Neoptera</taxon>
        <taxon>Polyneoptera</taxon>
        <taxon>Phasmatodea</taxon>
        <taxon>Verophasmatodea</taxon>
        <taxon>Anareolatae</taxon>
        <taxon>Phasmatidae</taxon>
        <taxon>Eurycanthinae</taxon>
        <taxon>Dryococelus</taxon>
    </lineage>
</organism>
<evidence type="ECO:0000256" key="1">
    <source>
        <dbReference type="SAM" id="MobiDB-lite"/>
    </source>
</evidence>
<dbReference type="EMBL" id="JARBHB010000006">
    <property type="protein sequence ID" value="KAJ8881160.1"/>
    <property type="molecule type" value="Genomic_DNA"/>
</dbReference>
<feature type="region of interest" description="Disordered" evidence="1">
    <location>
        <begin position="1"/>
        <end position="45"/>
    </location>
</feature>
<dbReference type="Proteomes" id="UP001159363">
    <property type="component" value="Chromosome 5"/>
</dbReference>